<evidence type="ECO:0000259" key="1">
    <source>
        <dbReference type="Pfam" id="PF22296"/>
    </source>
</evidence>
<dbReference type="KEGG" id="nti:DNFV4_01779"/>
<evidence type="ECO:0000313" key="3">
    <source>
        <dbReference type="Proteomes" id="UP001179121"/>
    </source>
</evidence>
<dbReference type="SUPFAM" id="SSF158446">
    <property type="entry name" value="IVS-encoded protein-like"/>
    <property type="match status" value="1"/>
</dbReference>
<dbReference type="AlphaFoldDB" id="A0AA86T433"/>
<organism evidence="2 3">
    <name type="scientific">Nitrospira tepida</name>
    <dbReference type="NCBI Taxonomy" id="2973512"/>
    <lineage>
        <taxon>Bacteria</taxon>
        <taxon>Pseudomonadati</taxon>
        <taxon>Nitrospirota</taxon>
        <taxon>Nitrospiria</taxon>
        <taxon>Nitrospirales</taxon>
        <taxon>Nitrospiraceae</taxon>
        <taxon>Nitrospira</taxon>
    </lineage>
</organism>
<sequence>MATTLPQAVQACHELLLWLIPQLDKFPRSRRFTLGERLEAGSIEVLELLVEAAYTHHKTASLHRANLRLEVVRHLWRLAHELKVIALRQYEHGARLFDDLGRQIGGWLRSRDPSQMQP</sequence>
<dbReference type="InterPro" id="IPR055360">
    <property type="entry name" value="bAvd"/>
</dbReference>
<accession>A0AA86T433</accession>
<dbReference type="Pfam" id="PF22296">
    <property type="entry name" value="bAvd"/>
    <property type="match status" value="1"/>
</dbReference>
<protein>
    <submittedName>
        <fullName evidence="2">Diversity-generating retroelement protein Avd</fullName>
    </submittedName>
</protein>
<dbReference type="RefSeq" id="WP_289268284.1">
    <property type="nucleotide sequence ID" value="NZ_OX365700.1"/>
</dbReference>
<proteinExistence type="predicted"/>
<dbReference type="Proteomes" id="UP001179121">
    <property type="component" value="Chromosome"/>
</dbReference>
<keyword evidence="3" id="KW-1185">Reference proteome</keyword>
<feature type="domain" description="bAvd-like" evidence="1">
    <location>
        <begin position="10"/>
        <end position="110"/>
    </location>
</feature>
<dbReference type="Gene3D" id="1.20.1440.60">
    <property type="entry name" value="23S rRNA-intervening sequence"/>
    <property type="match status" value="1"/>
</dbReference>
<gene>
    <name evidence="2" type="ORF">DNFV4_01779</name>
</gene>
<dbReference type="InterPro" id="IPR036583">
    <property type="entry name" value="23S_rRNA_IVS_sf"/>
</dbReference>
<evidence type="ECO:0000313" key="2">
    <source>
        <dbReference type="EMBL" id="CAI4031357.1"/>
    </source>
</evidence>
<name>A0AA86T433_9BACT</name>
<dbReference type="NCBIfam" id="NF033474">
    <property type="entry name" value="DivGenRetAVD"/>
    <property type="match status" value="1"/>
</dbReference>
<dbReference type="EMBL" id="OX365700">
    <property type="protein sequence ID" value="CAI4031357.1"/>
    <property type="molecule type" value="Genomic_DNA"/>
</dbReference>
<reference evidence="2" key="1">
    <citation type="submission" date="2022-10" db="EMBL/GenBank/DDBJ databases">
        <authorList>
            <person name="Koch H."/>
        </authorList>
    </citation>
    <scope>NUCLEOTIDE SEQUENCE</scope>
    <source>
        <strain evidence="2">DNF</strain>
    </source>
</reference>
<dbReference type="CDD" id="cd16376">
    <property type="entry name" value="Avd_like"/>
    <property type="match status" value="1"/>
</dbReference>